<dbReference type="Proteomes" id="UP001500604">
    <property type="component" value="Unassembled WGS sequence"/>
</dbReference>
<reference evidence="2" key="1">
    <citation type="journal article" date="2019" name="Int. J. Syst. Evol. Microbiol.">
        <title>The Global Catalogue of Microorganisms (GCM) 10K type strain sequencing project: providing services to taxonomists for standard genome sequencing and annotation.</title>
        <authorList>
            <consortium name="The Broad Institute Genomics Platform"/>
            <consortium name="The Broad Institute Genome Sequencing Center for Infectious Disease"/>
            <person name="Wu L."/>
            <person name="Ma J."/>
        </authorList>
    </citation>
    <scope>NUCLEOTIDE SEQUENCE [LARGE SCALE GENOMIC DNA]</scope>
    <source>
        <strain evidence="2">JCM 17805</strain>
    </source>
</reference>
<dbReference type="RefSeq" id="WP_345195820.1">
    <property type="nucleotide sequence ID" value="NZ_BAABFL010000316.1"/>
</dbReference>
<sequence>MAKTINFSVNQPFLDTVNEAKRNQCGIKLVKDHGIYFISDTGDIENGKRKNICYADGFNPDKNDFDEWWDRSNYICGGDDFPDYHHSSATVEANALKTLHTWR</sequence>
<comment type="caution">
    <text evidence="1">The sequence shown here is derived from an EMBL/GenBank/DDBJ whole genome shotgun (WGS) entry which is preliminary data.</text>
</comment>
<name>A0ABP8V156_9GAMM</name>
<evidence type="ECO:0000313" key="2">
    <source>
        <dbReference type="Proteomes" id="UP001500604"/>
    </source>
</evidence>
<organism evidence="1 2">
    <name type="scientific">Kistimonas scapharcae</name>
    <dbReference type="NCBI Taxonomy" id="1036133"/>
    <lineage>
        <taxon>Bacteria</taxon>
        <taxon>Pseudomonadati</taxon>
        <taxon>Pseudomonadota</taxon>
        <taxon>Gammaproteobacteria</taxon>
        <taxon>Oceanospirillales</taxon>
        <taxon>Endozoicomonadaceae</taxon>
        <taxon>Kistimonas</taxon>
    </lineage>
</organism>
<dbReference type="InterPro" id="IPR021436">
    <property type="entry name" value="DUF3085"/>
</dbReference>
<evidence type="ECO:0008006" key="3">
    <source>
        <dbReference type="Google" id="ProtNLM"/>
    </source>
</evidence>
<gene>
    <name evidence="1" type="ORF">GCM10023116_20960</name>
</gene>
<dbReference type="Pfam" id="PF11284">
    <property type="entry name" value="DUF3085"/>
    <property type="match status" value="1"/>
</dbReference>
<dbReference type="EMBL" id="BAABFL010000316">
    <property type="protein sequence ID" value="GAA4649815.1"/>
    <property type="molecule type" value="Genomic_DNA"/>
</dbReference>
<accession>A0ABP8V156</accession>
<keyword evidence="2" id="KW-1185">Reference proteome</keyword>
<proteinExistence type="predicted"/>
<evidence type="ECO:0000313" key="1">
    <source>
        <dbReference type="EMBL" id="GAA4649815.1"/>
    </source>
</evidence>
<protein>
    <recommendedName>
        <fullName evidence="3">DUF3085 domain-containing protein</fullName>
    </recommendedName>
</protein>